<keyword evidence="1" id="KW-0472">Membrane</keyword>
<organism evidence="2 3">
    <name type="scientific">Streptococcus uberis (strain ATCC BAA-854 / 0140J)</name>
    <dbReference type="NCBI Taxonomy" id="218495"/>
    <lineage>
        <taxon>Bacteria</taxon>
        <taxon>Bacillati</taxon>
        <taxon>Bacillota</taxon>
        <taxon>Bacilli</taxon>
        <taxon>Lactobacillales</taxon>
        <taxon>Streptococcaceae</taxon>
        <taxon>Streptococcus</taxon>
    </lineage>
</organism>
<proteinExistence type="predicted"/>
<dbReference type="HOGENOM" id="CLU_3318015_0_0_9"/>
<dbReference type="EMBL" id="AM946015">
    <property type="protein sequence ID" value="CAR40692.1"/>
    <property type="molecule type" value="Genomic_DNA"/>
</dbReference>
<dbReference type="KEGG" id="sub:SUB0211"/>
<reference evidence="3" key="1">
    <citation type="journal article" date="2009" name="BMC Genomics">
        <title>Evidence for niche adaptation in the genome of the bovine pathogen Streptococcus uberis.</title>
        <authorList>
            <person name="Ward P.N."/>
            <person name="Holden M.T.G."/>
            <person name="Leigh J.A."/>
            <person name="Lennard N."/>
            <person name="Bignell A."/>
            <person name="Barron A."/>
            <person name="Clark L."/>
            <person name="Quail M.A."/>
            <person name="Woodward J."/>
            <person name="Barrell B.G."/>
            <person name="Egan S.A."/>
            <person name="Field T.R."/>
            <person name="Maskell D."/>
            <person name="Kehoe M."/>
            <person name="Dowson C.G."/>
            <person name="Chanter N."/>
            <person name="Whatmore A.M."/>
            <person name="Bentley S.D."/>
            <person name="Parkhill J."/>
        </authorList>
    </citation>
    <scope>NUCLEOTIDE SEQUENCE [LARGE SCALE GENOMIC DNA]</scope>
    <source>
        <strain evidence="3">ATCC BAA-854 / 0140J</strain>
    </source>
</reference>
<dbReference type="AlphaFoldDB" id="B9DT88"/>
<gene>
    <name evidence="2" type="ordered locus">SUB0211</name>
</gene>
<sequence length="39" mass="4460">MKALSTVSFAYNENLITLLDIAFFLYLATTYRPFRGNAI</sequence>
<protein>
    <submittedName>
        <fullName evidence="2">Membrane protein</fullName>
    </submittedName>
</protein>
<keyword evidence="3" id="KW-1185">Reference proteome</keyword>
<evidence type="ECO:0000313" key="3">
    <source>
        <dbReference type="Proteomes" id="UP000000449"/>
    </source>
</evidence>
<keyword evidence="1" id="KW-0812">Transmembrane</keyword>
<accession>B9DT88</accession>
<keyword evidence="1" id="KW-1133">Transmembrane helix</keyword>
<name>B9DT88_STRU0</name>
<dbReference type="STRING" id="218495.SUB0211"/>
<dbReference type="Proteomes" id="UP000000449">
    <property type="component" value="Chromosome"/>
</dbReference>
<feature type="transmembrane region" description="Helical" evidence="1">
    <location>
        <begin position="15"/>
        <end position="34"/>
    </location>
</feature>
<evidence type="ECO:0000313" key="2">
    <source>
        <dbReference type="EMBL" id="CAR40692.1"/>
    </source>
</evidence>
<evidence type="ECO:0000256" key="1">
    <source>
        <dbReference type="SAM" id="Phobius"/>
    </source>
</evidence>